<feature type="compositionally biased region" description="Basic residues" evidence="1">
    <location>
        <begin position="119"/>
        <end position="141"/>
    </location>
</feature>
<protein>
    <submittedName>
        <fullName evidence="2">Uncharacterized protein</fullName>
    </submittedName>
</protein>
<proteinExistence type="predicted"/>
<reference evidence="3" key="1">
    <citation type="journal article" date="2005" name="Nature">
        <title>The map-based sequence of the rice genome.</title>
        <authorList>
            <consortium name="International rice genome sequencing project (IRGSP)"/>
            <person name="Matsumoto T."/>
            <person name="Wu J."/>
            <person name="Kanamori H."/>
            <person name="Katayose Y."/>
            <person name="Fujisawa M."/>
            <person name="Namiki N."/>
            <person name="Mizuno H."/>
            <person name="Yamamoto K."/>
            <person name="Antonio B.A."/>
            <person name="Baba T."/>
            <person name="Sakata K."/>
            <person name="Nagamura Y."/>
            <person name="Aoki H."/>
            <person name="Arikawa K."/>
            <person name="Arita K."/>
            <person name="Bito T."/>
            <person name="Chiden Y."/>
            <person name="Fujitsuka N."/>
            <person name="Fukunaka R."/>
            <person name="Hamada M."/>
            <person name="Harada C."/>
            <person name="Hayashi A."/>
            <person name="Hijishita S."/>
            <person name="Honda M."/>
            <person name="Hosokawa S."/>
            <person name="Ichikawa Y."/>
            <person name="Idonuma A."/>
            <person name="Iijima M."/>
            <person name="Ikeda M."/>
            <person name="Ikeno M."/>
            <person name="Ito K."/>
            <person name="Ito S."/>
            <person name="Ito T."/>
            <person name="Ito Y."/>
            <person name="Ito Y."/>
            <person name="Iwabuchi A."/>
            <person name="Kamiya K."/>
            <person name="Karasawa W."/>
            <person name="Kurita K."/>
            <person name="Katagiri S."/>
            <person name="Kikuta A."/>
            <person name="Kobayashi H."/>
            <person name="Kobayashi N."/>
            <person name="Machita K."/>
            <person name="Maehara T."/>
            <person name="Masukawa M."/>
            <person name="Mizubayashi T."/>
            <person name="Mukai Y."/>
            <person name="Nagasaki H."/>
            <person name="Nagata Y."/>
            <person name="Naito S."/>
            <person name="Nakashima M."/>
            <person name="Nakama Y."/>
            <person name="Nakamichi Y."/>
            <person name="Nakamura M."/>
            <person name="Meguro A."/>
            <person name="Negishi M."/>
            <person name="Ohta I."/>
            <person name="Ohta T."/>
            <person name="Okamoto M."/>
            <person name="Ono N."/>
            <person name="Saji S."/>
            <person name="Sakaguchi M."/>
            <person name="Sakai K."/>
            <person name="Shibata M."/>
            <person name="Shimokawa T."/>
            <person name="Song J."/>
            <person name="Takazaki Y."/>
            <person name="Terasawa K."/>
            <person name="Tsugane M."/>
            <person name="Tsuji K."/>
            <person name="Ueda S."/>
            <person name="Waki K."/>
            <person name="Yamagata H."/>
            <person name="Yamamoto M."/>
            <person name="Yamamoto S."/>
            <person name="Yamane H."/>
            <person name="Yoshiki S."/>
            <person name="Yoshihara R."/>
            <person name="Yukawa K."/>
            <person name="Zhong H."/>
            <person name="Yano M."/>
            <person name="Yuan Q."/>
            <person name="Ouyang S."/>
            <person name="Liu J."/>
            <person name="Jones K.M."/>
            <person name="Gansberger K."/>
            <person name="Moffat K."/>
            <person name="Hill J."/>
            <person name="Bera J."/>
            <person name="Fadrosh D."/>
            <person name="Jin S."/>
            <person name="Johri S."/>
            <person name="Kim M."/>
            <person name="Overton L."/>
            <person name="Reardon M."/>
            <person name="Tsitrin T."/>
            <person name="Vuong H."/>
            <person name="Weaver B."/>
            <person name="Ciecko A."/>
            <person name="Tallon L."/>
            <person name="Jackson J."/>
            <person name="Pai G."/>
            <person name="Aken S.V."/>
            <person name="Utterback T."/>
            <person name="Reidmuller S."/>
            <person name="Feldblyum T."/>
            <person name="Hsiao J."/>
            <person name="Zismann V."/>
            <person name="Iobst S."/>
            <person name="de Vazeille A.R."/>
            <person name="Buell C.R."/>
            <person name="Ying K."/>
            <person name="Li Y."/>
            <person name="Lu T."/>
            <person name="Huang Y."/>
            <person name="Zhao Q."/>
            <person name="Feng Q."/>
            <person name="Zhang L."/>
            <person name="Zhu J."/>
            <person name="Weng Q."/>
            <person name="Mu J."/>
            <person name="Lu Y."/>
            <person name="Fan D."/>
            <person name="Liu Y."/>
            <person name="Guan J."/>
            <person name="Zhang Y."/>
            <person name="Yu S."/>
            <person name="Liu X."/>
            <person name="Zhang Y."/>
            <person name="Hong G."/>
            <person name="Han B."/>
            <person name="Choisne N."/>
            <person name="Demange N."/>
            <person name="Orjeda G."/>
            <person name="Samain S."/>
            <person name="Cattolico L."/>
            <person name="Pelletier E."/>
            <person name="Couloux A."/>
            <person name="Segurens B."/>
            <person name="Wincker P."/>
            <person name="D'Hont A."/>
            <person name="Scarpelli C."/>
            <person name="Weissenbach J."/>
            <person name="Salanoubat M."/>
            <person name="Quetier F."/>
            <person name="Yu Y."/>
            <person name="Kim H.R."/>
            <person name="Rambo T."/>
            <person name="Currie J."/>
            <person name="Collura K."/>
            <person name="Luo M."/>
            <person name="Yang T."/>
            <person name="Ammiraju J.S.S."/>
            <person name="Engler F."/>
            <person name="Soderlund C."/>
            <person name="Wing R.A."/>
            <person name="Palmer L.E."/>
            <person name="de la Bastide M."/>
            <person name="Spiegel L."/>
            <person name="Nascimento L."/>
            <person name="Zutavern T."/>
            <person name="O'Shaughnessy A."/>
            <person name="Dike S."/>
            <person name="Dedhia N."/>
            <person name="Preston R."/>
            <person name="Balija V."/>
            <person name="McCombie W.R."/>
            <person name="Chow T."/>
            <person name="Chen H."/>
            <person name="Chung M."/>
            <person name="Chen C."/>
            <person name="Shaw J."/>
            <person name="Wu H."/>
            <person name="Hsiao K."/>
            <person name="Chao Y."/>
            <person name="Chu M."/>
            <person name="Cheng C."/>
            <person name="Hour A."/>
            <person name="Lee P."/>
            <person name="Lin S."/>
            <person name="Lin Y."/>
            <person name="Liou J."/>
            <person name="Liu S."/>
            <person name="Hsing Y."/>
            <person name="Raghuvanshi S."/>
            <person name="Mohanty A."/>
            <person name="Bharti A.K."/>
            <person name="Gaur A."/>
            <person name="Gupta V."/>
            <person name="Kumar D."/>
            <person name="Ravi V."/>
            <person name="Vij S."/>
            <person name="Kapur A."/>
            <person name="Khurana P."/>
            <person name="Khurana P."/>
            <person name="Khurana J.P."/>
            <person name="Tyagi A.K."/>
            <person name="Gaikwad K."/>
            <person name="Singh A."/>
            <person name="Dalal V."/>
            <person name="Srivastava S."/>
            <person name="Dixit A."/>
            <person name="Pal A.K."/>
            <person name="Ghazi I.A."/>
            <person name="Yadav M."/>
            <person name="Pandit A."/>
            <person name="Bhargava A."/>
            <person name="Sureshbabu K."/>
            <person name="Batra K."/>
            <person name="Sharma T.R."/>
            <person name="Mohapatra T."/>
            <person name="Singh N.K."/>
            <person name="Messing J."/>
            <person name="Nelson A.B."/>
            <person name="Fuks G."/>
            <person name="Kavchok S."/>
            <person name="Keizer G."/>
            <person name="Linton E."/>
            <person name="Llaca V."/>
            <person name="Song R."/>
            <person name="Tanyolac B."/>
            <person name="Young S."/>
            <person name="Ho-Il K."/>
            <person name="Hahn J.H."/>
            <person name="Sangsakoo G."/>
            <person name="Vanavichit A."/>
            <person name="de Mattos Luiz.A.T."/>
            <person name="Zimmer P.D."/>
            <person name="Malone G."/>
            <person name="Dellagostin O."/>
            <person name="de Oliveira A.C."/>
            <person name="Bevan M."/>
            <person name="Bancroft I."/>
            <person name="Minx P."/>
            <person name="Cordum H."/>
            <person name="Wilson R."/>
            <person name="Cheng Z."/>
            <person name="Jin W."/>
            <person name="Jiang J."/>
            <person name="Leong S.A."/>
            <person name="Iwama H."/>
            <person name="Gojobori T."/>
            <person name="Itoh T."/>
            <person name="Niimura Y."/>
            <person name="Fujii Y."/>
            <person name="Habara T."/>
            <person name="Sakai H."/>
            <person name="Sato Y."/>
            <person name="Wilson G."/>
            <person name="Kumar K."/>
            <person name="McCouch S."/>
            <person name="Juretic N."/>
            <person name="Hoen D."/>
            <person name="Wright S."/>
            <person name="Bruskiewich R."/>
            <person name="Bureau T."/>
            <person name="Miyao A."/>
            <person name="Hirochika H."/>
            <person name="Nishikawa T."/>
            <person name="Kadowaki K."/>
            <person name="Sugiura M."/>
            <person name="Burr B."/>
            <person name="Sasaki T."/>
        </authorList>
    </citation>
    <scope>NUCLEOTIDE SEQUENCE [LARGE SCALE GENOMIC DNA]</scope>
    <source>
        <strain evidence="3">cv. Nipponbare</strain>
    </source>
</reference>
<accession>Q6K3M4</accession>
<feature type="compositionally biased region" description="Basic and acidic residues" evidence="1">
    <location>
        <begin position="26"/>
        <end position="44"/>
    </location>
</feature>
<evidence type="ECO:0000256" key="1">
    <source>
        <dbReference type="SAM" id="MobiDB-lite"/>
    </source>
</evidence>
<feature type="compositionally biased region" description="Basic residues" evidence="1">
    <location>
        <begin position="85"/>
        <end position="100"/>
    </location>
</feature>
<dbReference type="Proteomes" id="UP000000763">
    <property type="component" value="Chromosome 2"/>
</dbReference>
<evidence type="ECO:0000313" key="2">
    <source>
        <dbReference type="EMBL" id="BAD23479.1"/>
    </source>
</evidence>
<dbReference type="EMBL" id="AP005630">
    <property type="protein sequence ID" value="BAD23479.1"/>
    <property type="molecule type" value="Genomic_DNA"/>
</dbReference>
<gene>
    <name evidence="2" type="primary">OSJNBb0021C10.29</name>
</gene>
<name>Q6K3M4_ORYSJ</name>
<sequence>MGVGWEEWIPDDFAAPSCWQRRRLRRTDATRRATGRDAACREEYPPGAQPPAGACLRPDVNRRGRVERAGPTDGDGGGEGDVRRWRERRRRRGWAGRGRRTATEGSGEGDAGGGDGRQLRRRTRRRRRAIRTATKARRRGQGRNSATESTPAMRTDANIPYQNYP</sequence>
<reference evidence="3" key="2">
    <citation type="journal article" date="2008" name="Nucleic Acids Res.">
        <title>The rice annotation project database (RAP-DB): 2008 update.</title>
        <authorList>
            <consortium name="The rice annotation project (RAP)"/>
        </authorList>
    </citation>
    <scope>GENOME REANNOTATION</scope>
    <source>
        <strain evidence="3">cv. Nipponbare</strain>
    </source>
</reference>
<feature type="compositionally biased region" description="Gly residues" evidence="1">
    <location>
        <begin position="106"/>
        <end position="116"/>
    </location>
</feature>
<dbReference type="AlphaFoldDB" id="Q6K3M4"/>
<feature type="compositionally biased region" description="Polar residues" evidence="1">
    <location>
        <begin position="142"/>
        <end position="152"/>
    </location>
</feature>
<evidence type="ECO:0000313" key="3">
    <source>
        <dbReference type="Proteomes" id="UP000000763"/>
    </source>
</evidence>
<organism evidence="2 3">
    <name type="scientific">Oryza sativa subsp. japonica</name>
    <name type="common">Rice</name>
    <dbReference type="NCBI Taxonomy" id="39947"/>
    <lineage>
        <taxon>Eukaryota</taxon>
        <taxon>Viridiplantae</taxon>
        <taxon>Streptophyta</taxon>
        <taxon>Embryophyta</taxon>
        <taxon>Tracheophyta</taxon>
        <taxon>Spermatophyta</taxon>
        <taxon>Magnoliopsida</taxon>
        <taxon>Liliopsida</taxon>
        <taxon>Poales</taxon>
        <taxon>Poaceae</taxon>
        <taxon>BOP clade</taxon>
        <taxon>Oryzoideae</taxon>
        <taxon>Oryzeae</taxon>
        <taxon>Oryzinae</taxon>
        <taxon>Oryza</taxon>
        <taxon>Oryza sativa</taxon>
    </lineage>
</organism>
<feature type="compositionally biased region" description="Basic and acidic residues" evidence="1">
    <location>
        <begin position="59"/>
        <end position="70"/>
    </location>
</feature>
<feature type="region of interest" description="Disordered" evidence="1">
    <location>
        <begin position="25"/>
        <end position="165"/>
    </location>
</feature>